<feature type="domain" description="Signal transduction histidine kinase internal region" evidence="2">
    <location>
        <begin position="405"/>
        <end position="484"/>
    </location>
</feature>
<dbReference type="SUPFAM" id="SSF55874">
    <property type="entry name" value="ATPase domain of HSP90 chaperone/DNA topoisomerase II/histidine kinase"/>
    <property type="match status" value="1"/>
</dbReference>
<evidence type="ECO:0000313" key="5">
    <source>
        <dbReference type="Proteomes" id="UP001156666"/>
    </source>
</evidence>
<keyword evidence="1" id="KW-0812">Transmembrane</keyword>
<evidence type="ECO:0000259" key="3">
    <source>
        <dbReference type="Pfam" id="PF07695"/>
    </source>
</evidence>
<organism evidence="4 5">
    <name type="scientific">Portibacter lacus</name>
    <dbReference type="NCBI Taxonomy" id="1099794"/>
    <lineage>
        <taxon>Bacteria</taxon>
        <taxon>Pseudomonadati</taxon>
        <taxon>Bacteroidota</taxon>
        <taxon>Saprospiria</taxon>
        <taxon>Saprospirales</taxon>
        <taxon>Haliscomenobacteraceae</taxon>
        <taxon>Portibacter</taxon>
    </lineage>
</organism>
<dbReference type="InterPro" id="IPR011623">
    <property type="entry name" value="7TMR_DISM_rcpt_extracell_dom1"/>
</dbReference>
<evidence type="ECO:0000256" key="1">
    <source>
        <dbReference type="SAM" id="Phobius"/>
    </source>
</evidence>
<evidence type="ECO:0000313" key="4">
    <source>
        <dbReference type="EMBL" id="GLR18177.1"/>
    </source>
</evidence>
<reference evidence="4" key="1">
    <citation type="journal article" date="2014" name="Int. J. Syst. Evol. Microbiol.">
        <title>Complete genome sequence of Corynebacterium casei LMG S-19264T (=DSM 44701T), isolated from a smear-ripened cheese.</title>
        <authorList>
            <consortium name="US DOE Joint Genome Institute (JGI-PGF)"/>
            <person name="Walter F."/>
            <person name="Albersmeier A."/>
            <person name="Kalinowski J."/>
            <person name="Ruckert C."/>
        </authorList>
    </citation>
    <scope>NUCLEOTIDE SEQUENCE</scope>
    <source>
        <strain evidence="4">NBRC 108769</strain>
    </source>
</reference>
<dbReference type="InterPro" id="IPR050640">
    <property type="entry name" value="Bact_2-comp_sensor_kinase"/>
</dbReference>
<dbReference type="Gene3D" id="3.30.565.10">
    <property type="entry name" value="Histidine kinase-like ATPase, C-terminal domain"/>
    <property type="match status" value="1"/>
</dbReference>
<feature type="transmembrane region" description="Helical" evidence="1">
    <location>
        <begin position="181"/>
        <end position="205"/>
    </location>
</feature>
<dbReference type="InterPro" id="IPR036890">
    <property type="entry name" value="HATPase_C_sf"/>
</dbReference>
<feature type="transmembrane region" description="Helical" evidence="1">
    <location>
        <begin position="304"/>
        <end position="327"/>
    </location>
</feature>
<dbReference type="Proteomes" id="UP001156666">
    <property type="component" value="Unassembled WGS sequence"/>
</dbReference>
<dbReference type="PANTHER" id="PTHR34220:SF7">
    <property type="entry name" value="SENSOR HISTIDINE KINASE YPDA"/>
    <property type="match status" value="1"/>
</dbReference>
<feature type="transmembrane region" description="Helical" evidence="1">
    <location>
        <begin position="246"/>
        <end position="265"/>
    </location>
</feature>
<dbReference type="Pfam" id="PF06580">
    <property type="entry name" value="His_kinase"/>
    <property type="match status" value="1"/>
</dbReference>
<sequence>MFLAFAANSQQIIIQHFDPNNEYFNTIPATEGIQYEANDTANLTFSIRELDSSQAFQTLFLSDAEVQILTIGNQNFYTGKYQNIRKLTQKWDNRHFTIPTNLLLNNPISLKAYNLTKIGFGIYPALLSTQKIESSFTEIISKSKKGLLFTVFFLGAICIFLLYTIGLTIQTGNPDFKFYAFYLAAILIHNTVQADAFLKVFVIFPKNPIYYHYVNEFLQMFIYAFFTLFIKVFLELKTTKPKMIPFVNGTAIAAVVFSLIFLFTMRLSRDFLFVQNYLSILWLLIAALGSAIVIGIFRNSNNPIRYYILVGSIVLLLGSFIELYTSLNLIGGYNWNIYAIPENGWYPFNYTQVAILIETVCFALGIGYKIRKQEKQYLELKQKEIMDLKIKEKNVALENQLLVKELDALRSQMNPHFLFNSLSSINNYIMKENPQEASRYLTRFSQLMRNILNNSKEQFVSLSQEIEALQLYIELENLRFKSKFKFDLNIDKEVRISHLLIPSMLIQPYVENAIKHGLFPKKTSGNLSIKIFEKNEQLHIEIADDGIGRVHSLQSKSKQDLDRKSHGMEISSNRIDLLNKIYDLNASLAIEDLTPGTKVTLTLKRITNEAEAYGSHH</sequence>
<evidence type="ECO:0000259" key="2">
    <source>
        <dbReference type="Pfam" id="PF06580"/>
    </source>
</evidence>
<accession>A0AA37WF24</accession>
<proteinExistence type="predicted"/>
<keyword evidence="1" id="KW-0472">Membrane</keyword>
<name>A0AA37WF24_9BACT</name>
<dbReference type="EMBL" id="BSOH01000015">
    <property type="protein sequence ID" value="GLR18177.1"/>
    <property type="molecule type" value="Genomic_DNA"/>
</dbReference>
<protein>
    <recommendedName>
        <fullName evidence="6">7TM diverse intracellular signalling</fullName>
    </recommendedName>
</protein>
<reference evidence="4" key="2">
    <citation type="submission" date="2023-01" db="EMBL/GenBank/DDBJ databases">
        <title>Draft genome sequence of Portibacter lacus strain NBRC 108769.</title>
        <authorList>
            <person name="Sun Q."/>
            <person name="Mori K."/>
        </authorList>
    </citation>
    <scope>NUCLEOTIDE SEQUENCE</scope>
    <source>
        <strain evidence="4">NBRC 108769</strain>
    </source>
</reference>
<dbReference type="InterPro" id="IPR010559">
    <property type="entry name" value="Sig_transdc_His_kin_internal"/>
</dbReference>
<feature type="transmembrane region" description="Helical" evidence="1">
    <location>
        <begin position="277"/>
        <end position="297"/>
    </location>
</feature>
<feature type="transmembrane region" description="Helical" evidence="1">
    <location>
        <begin position="347"/>
        <end position="368"/>
    </location>
</feature>
<keyword evidence="5" id="KW-1185">Reference proteome</keyword>
<dbReference type="GO" id="GO:0000155">
    <property type="term" value="F:phosphorelay sensor kinase activity"/>
    <property type="evidence" value="ECO:0007669"/>
    <property type="project" value="InterPro"/>
</dbReference>
<dbReference type="GO" id="GO:0016020">
    <property type="term" value="C:membrane"/>
    <property type="evidence" value="ECO:0007669"/>
    <property type="project" value="InterPro"/>
</dbReference>
<keyword evidence="1" id="KW-1133">Transmembrane helix</keyword>
<dbReference type="AlphaFoldDB" id="A0AA37WF24"/>
<evidence type="ECO:0008006" key="6">
    <source>
        <dbReference type="Google" id="ProtNLM"/>
    </source>
</evidence>
<dbReference type="Pfam" id="PF07695">
    <property type="entry name" value="7TMR-DISM_7TM"/>
    <property type="match status" value="1"/>
</dbReference>
<feature type="transmembrane region" description="Helical" evidence="1">
    <location>
        <begin position="147"/>
        <end position="169"/>
    </location>
</feature>
<feature type="domain" description="7TM-DISM receptor extracellular" evidence="3">
    <location>
        <begin position="148"/>
        <end position="368"/>
    </location>
</feature>
<dbReference type="PANTHER" id="PTHR34220">
    <property type="entry name" value="SENSOR HISTIDINE KINASE YPDA"/>
    <property type="match status" value="1"/>
</dbReference>
<comment type="caution">
    <text evidence="4">The sequence shown here is derived from an EMBL/GenBank/DDBJ whole genome shotgun (WGS) entry which is preliminary data.</text>
</comment>
<gene>
    <name evidence="4" type="ORF">GCM10007940_27920</name>
</gene>
<feature type="transmembrane region" description="Helical" evidence="1">
    <location>
        <begin position="217"/>
        <end position="234"/>
    </location>
</feature>